<sequence length="128" mass="14111">MTKVTNMNGDGGTSAGMYKHAFSGSPITQYEFPGDPRDHRGDVYVFEVRAELTKVVSDHVKDGDREVIGWKIIDSKPARLVARADNQDPNQTSIDDVPPPDDNLDSDITEPAEKPNDNPAEIFSDKKP</sequence>
<feature type="region of interest" description="Disordered" evidence="1">
    <location>
        <begin position="81"/>
        <end position="128"/>
    </location>
</feature>
<accession>A0A4Y5U0D9</accession>
<keyword evidence="3" id="KW-1185">Reference proteome</keyword>
<organism evidence="2 3">
    <name type="scientific">Gordonia phage Arri</name>
    <dbReference type="NCBI Taxonomy" id="2588127"/>
    <lineage>
        <taxon>Viruses</taxon>
        <taxon>Duplodnaviria</taxon>
        <taxon>Heunggongvirae</taxon>
        <taxon>Uroviricota</taxon>
        <taxon>Caudoviricetes</taxon>
        <taxon>Stackebrandtviridae</taxon>
        <taxon>Frickvirinae</taxon>
        <taxon>Wizardvirus</taxon>
        <taxon>Wizardvirus Arri</taxon>
    </lineage>
</organism>
<dbReference type="RefSeq" id="YP_010102309.1">
    <property type="nucleotide sequence ID" value="NC_055798.1"/>
</dbReference>
<dbReference type="InterPro" id="IPR055595">
    <property type="entry name" value="DUF7171"/>
</dbReference>
<dbReference type="EMBL" id="MK864266">
    <property type="protein sequence ID" value="QDB74835.1"/>
    <property type="molecule type" value="Genomic_DNA"/>
</dbReference>
<feature type="compositionally biased region" description="Acidic residues" evidence="1">
    <location>
        <begin position="98"/>
        <end position="110"/>
    </location>
</feature>
<dbReference type="KEGG" id="vg:65120111"/>
<protein>
    <submittedName>
        <fullName evidence="2">Uncharacterized protein</fullName>
    </submittedName>
</protein>
<dbReference type="Pfam" id="PF23785">
    <property type="entry name" value="DUF7171"/>
    <property type="match status" value="1"/>
</dbReference>
<reference evidence="2 3" key="1">
    <citation type="submission" date="2019-04" db="EMBL/GenBank/DDBJ databases">
        <authorList>
            <person name="Winkel J.D."/>
            <person name="Delesalle V.A."/>
            <person name="Garlena R.A."/>
            <person name="Russell D.A."/>
            <person name="Pope W.H."/>
            <person name="Jacobs-Sera D."/>
            <person name="Hatfull G.F."/>
        </authorList>
    </citation>
    <scope>NUCLEOTIDE SEQUENCE [LARGE SCALE GENOMIC DNA]</scope>
</reference>
<dbReference type="Proteomes" id="UP000316301">
    <property type="component" value="Segment"/>
</dbReference>
<dbReference type="GeneID" id="65120111"/>
<gene>
    <name evidence="2" type="primary">58</name>
    <name evidence="2" type="ORF">SEA_ARRI_58</name>
</gene>
<evidence type="ECO:0000313" key="2">
    <source>
        <dbReference type="EMBL" id="QDB74835.1"/>
    </source>
</evidence>
<proteinExistence type="predicted"/>
<evidence type="ECO:0000256" key="1">
    <source>
        <dbReference type="SAM" id="MobiDB-lite"/>
    </source>
</evidence>
<evidence type="ECO:0000313" key="3">
    <source>
        <dbReference type="Proteomes" id="UP000316301"/>
    </source>
</evidence>
<name>A0A4Y5U0D9_9CAUD</name>